<dbReference type="PROSITE" id="PS50949">
    <property type="entry name" value="HTH_GNTR"/>
    <property type="match status" value="1"/>
</dbReference>
<dbReference type="PANTHER" id="PTHR38445:SF9">
    <property type="entry name" value="HTH-TYPE TRANSCRIPTIONAL REPRESSOR YTRA"/>
    <property type="match status" value="1"/>
</dbReference>
<evidence type="ECO:0000313" key="6">
    <source>
        <dbReference type="Proteomes" id="UP001500839"/>
    </source>
</evidence>
<dbReference type="EMBL" id="BAABKQ010000001">
    <property type="protein sequence ID" value="GAA4811072.1"/>
    <property type="molecule type" value="Genomic_DNA"/>
</dbReference>
<gene>
    <name evidence="5" type="ORF">GCM10023353_14430</name>
</gene>
<name>A0ABP9CH42_9ACTN</name>
<dbReference type="Gene3D" id="1.10.10.10">
    <property type="entry name" value="Winged helix-like DNA-binding domain superfamily/Winged helix DNA-binding domain"/>
    <property type="match status" value="1"/>
</dbReference>
<comment type="caution">
    <text evidence="5">The sequence shown here is derived from an EMBL/GenBank/DDBJ whole genome shotgun (WGS) entry which is preliminary data.</text>
</comment>
<dbReference type="PANTHER" id="PTHR38445">
    <property type="entry name" value="HTH-TYPE TRANSCRIPTIONAL REPRESSOR YTRA"/>
    <property type="match status" value="1"/>
</dbReference>
<evidence type="ECO:0000313" key="5">
    <source>
        <dbReference type="EMBL" id="GAA4811072.1"/>
    </source>
</evidence>
<evidence type="ECO:0000256" key="1">
    <source>
        <dbReference type="ARBA" id="ARBA00023015"/>
    </source>
</evidence>
<dbReference type="Pfam" id="PF00392">
    <property type="entry name" value="GntR"/>
    <property type="match status" value="1"/>
</dbReference>
<keyword evidence="3" id="KW-0804">Transcription</keyword>
<accession>A0ABP9CH42</accession>
<dbReference type="InterPro" id="IPR036390">
    <property type="entry name" value="WH_DNA-bd_sf"/>
</dbReference>
<dbReference type="InterPro" id="IPR000524">
    <property type="entry name" value="Tscrpt_reg_HTH_GntR"/>
</dbReference>
<keyword evidence="6" id="KW-1185">Reference proteome</keyword>
<dbReference type="CDD" id="cd07377">
    <property type="entry name" value="WHTH_GntR"/>
    <property type="match status" value="1"/>
</dbReference>
<reference evidence="6" key="1">
    <citation type="journal article" date="2019" name="Int. J. Syst. Evol. Microbiol.">
        <title>The Global Catalogue of Microorganisms (GCM) 10K type strain sequencing project: providing services to taxonomists for standard genome sequencing and annotation.</title>
        <authorList>
            <consortium name="The Broad Institute Genomics Platform"/>
            <consortium name="The Broad Institute Genome Sequencing Center for Infectious Disease"/>
            <person name="Wu L."/>
            <person name="Ma J."/>
        </authorList>
    </citation>
    <scope>NUCLEOTIDE SEQUENCE [LARGE SCALE GENOMIC DNA]</scope>
    <source>
        <strain evidence="6">JCM 18542</strain>
    </source>
</reference>
<evidence type="ECO:0000256" key="3">
    <source>
        <dbReference type="ARBA" id="ARBA00023163"/>
    </source>
</evidence>
<keyword evidence="2" id="KW-0238">DNA-binding</keyword>
<dbReference type="RefSeq" id="WP_207280034.1">
    <property type="nucleotide sequence ID" value="NZ_BAABKQ010000001.1"/>
</dbReference>
<sequence>MTGIGSITIDHDSPTAPFEQVRLQIIALVRDGGLIAGQKLPAVRELAHTLGIAANTAARSYRELEAAGVVETRGRKGTFVVGTGDVTRRSAELAAVEFVRTVRALGFDDAAIRGVFESALG</sequence>
<evidence type="ECO:0000256" key="2">
    <source>
        <dbReference type="ARBA" id="ARBA00023125"/>
    </source>
</evidence>
<dbReference type="SMART" id="SM00345">
    <property type="entry name" value="HTH_GNTR"/>
    <property type="match status" value="1"/>
</dbReference>
<proteinExistence type="predicted"/>
<organism evidence="5 6">
    <name type="scientific">Tomitella cavernea</name>
    <dbReference type="NCBI Taxonomy" id="1387982"/>
    <lineage>
        <taxon>Bacteria</taxon>
        <taxon>Bacillati</taxon>
        <taxon>Actinomycetota</taxon>
        <taxon>Actinomycetes</taxon>
        <taxon>Mycobacteriales</taxon>
        <taxon>Tomitella</taxon>
    </lineage>
</organism>
<keyword evidence="1" id="KW-0805">Transcription regulation</keyword>
<dbReference type="SUPFAM" id="SSF46785">
    <property type="entry name" value="Winged helix' DNA-binding domain"/>
    <property type="match status" value="1"/>
</dbReference>
<protein>
    <submittedName>
        <fullName evidence="5">GntR family transcriptional regulator</fullName>
    </submittedName>
</protein>
<feature type="domain" description="HTH gntR-type" evidence="4">
    <location>
        <begin position="15"/>
        <end position="83"/>
    </location>
</feature>
<dbReference type="InterPro" id="IPR036388">
    <property type="entry name" value="WH-like_DNA-bd_sf"/>
</dbReference>
<evidence type="ECO:0000259" key="4">
    <source>
        <dbReference type="PROSITE" id="PS50949"/>
    </source>
</evidence>
<dbReference type="Proteomes" id="UP001500839">
    <property type="component" value="Unassembled WGS sequence"/>
</dbReference>